<evidence type="ECO:0000256" key="15">
    <source>
        <dbReference type="HAMAP-Rule" id="MF_00283"/>
    </source>
</evidence>
<feature type="binding site" evidence="15">
    <location>
        <position position="508"/>
    </location>
    <ligand>
        <name>Mg(2+)</name>
        <dbReference type="ChEBI" id="CHEBI:18420"/>
        <note>shared with alpha subunit</note>
    </ligand>
</feature>
<dbReference type="InterPro" id="IPR036690">
    <property type="entry name" value="Fdx_antiC-bd_sf"/>
</dbReference>
<evidence type="ECO:0000259" key="19">
    <source>
        <dbReference type="PROSITE" id="PS51483"/>
    </source>
</evidence>
<dbReference type="FunFam" id="3.30.70.380:FF:000001">
    <property type="entry name" value="Phenylalanine--tRNA ligase beta subunit"/>
    <property type="match status" value="1"/>
</dbReference>
<evidence type="ECO:0000256" key="14">
    <source>
        <dbReference type="ARBA" id="ARBA00049255"/>
    </source>
</evidence>
<protein>
    <recommendedName>
        <fullName evidence="15">Phenylalanine--tRNA ligase beta subunit</fullName>
        <ecNumber evidence="15">6.1.1.20</ecNumber>
    </recommendedName>
    <alternativeName>
        <fullName evidence="15">Phenylalanyl-tRNA synthetase beta subunit</fullName>
        <shortName evidence="15">PheRS</shortName>
    </alternativeName>
</protein>
<dbReference type="GO" id="GO:0005524">
    <property type="term" value="F:ATP binding"/>
    <property type="evidence" value="ECO:0007669"/>
    <property type="project" value="UniProtKB-UniRule"/>
</dbReference>
<dbReference type="SUPFAM" id="SSF50249">
    <property type="entry name" value="Nucleic acid-binding proteins"/>
    <property type="match status" value="1"/>
</dbReference>
<dbReference type="CDD" id="cd00769">
    <property type="entry name" value="PheRS_beta_core"/>
    <property type="match status" value="1"/>
</dbReference>
<comment type="caution">
    <text evidence="20">The sequence shown here is derived from an EMBL/GenBank/DDBJ whole genome shotgun (WGS) entry which is preliminary data.</text>
</comment>
<evidence type="ECO:0000256" key="3">
    <source>
        <dbReference type="ARBA" id="ARBA00011209"/>
    </source>
</evidence>
<evidence type="ECO:0000256" key="13">
    <source>
        <dbReference type="ARBA" id="ARBA00023146"/>
    </source>
</evidence>
<keyword evidence="13 15" id="KW-0030">Aminoacyl-tRNA synthetase</keyword>
<evidence type="ECO:0000256" key="5">
    <source>
        <dbReference type="ARBA" id="ARBA00022555"/>
    </source>
</evidence>
<dbReference type="EC" id="6.1.1.20" evidence="15"/>
<dbReference type="GO" id="GO:0009328">
    <property type="term" value="C:phenylalanine-tRNA ligase complex"/>
    <property type="evidence" value="ECO:0007669"/>
    <property type="project" value="TreeGrafter"/>
</dbReference>
<dbReference type="OrthoDB" id="9805455at2"/>
<dbReference type="InterPro" id="IPR045864">
    <property type="entry name" value="aa-tRNA-synth_II/BPL/LPL"/>
</dbReference>
<feature type="domain" description="B5" evidence="19">
    <location>
        <begin position="421"/>
        <end position="530"/>
    </location>
</feature>
<dbReference type="Gene3D" id="3.30.930.10">
    <property type="entry name" value="Bira Bifunctional Protein, Domain 2"/>
    <property type="match status" value="1"/>
</dbReference>
<evidence type="ECO:0000313" key="21">
    <source>
        <dbReference type="Proteomes" id="UP000460272"/>
    </source>
</evidence>
<dbReference type="InterPro" id="IPR020825">
    <property type="entry name" value="Phe-tRNA_synthase-like_B3/B4"/>
</dbReference>
<accession>A0A6P2BPP4</accession>
<feature type="domain" description="FDX-ACB" evidence="18">
    <location>
        <begin position="797"/>
        <end position="890"/>
    </location>
</feature>
<dbReference type="InterPro" id="IPR045060">
    <property type="entry name" value="Phe-tRNA-ligase_IIc_bsu"/>
</dbReference>
<evidence type="ECO:0000256" key="10">
    <source>
        <dbReference type="ARBA" id="ARBA00022842"/>
    </source>
</evidence>
<dbReference type="PROSITE" id="PS51483">
    <property type="entry name" value="B5"/>
    <property type="match status" value="1"/>
</dbReference>
<dbReference type="InterPro" id="IPR005146">
    <property type="entry name" value="B3/B4_tRNA-bd"/>
</dbReference>
<evidence type="ECO:0000256" key="1">
    <source>
        <dbReference type="ARBA" id="ARBA00004496"/>
    </source>
</evidence>
<evidence type="ECO:0000256" key="2">
    <source>
        <dbReference type="ARBA" id="ARBA00008653"/>
    </source>
</evidence>
<dbReference type="HAMAP" id="MF_00283">
    <property type="entry name" value="Phe_tRNA_synth_beta1"/>
    <property type="match status" value="1"/>
</dbReference>
<keyword evidence="6 15" id="KW-0436">Ligase</keyword>
<keyword evidence="12 15" id="KW-0648">Protein biosynthesis</keyword>
<evidence type="ECO:0000256" key="12">
    <source>
        <dbReference type="ARBA" id="ARBA00022917"/>
    </source>
</evidence>
<dbReference type="Pfam" id="PF01588">
    <property type="entry name" value="tRNA_bind"/>
    <property type="match status" value="1"/>
</dbReference>
<keyword evidence="11 16" id="KW-0694">RNA-binding</keyword>
<evidence type="ECO:0000256" key="8">
    <source>
        <dbReference type="ARBA" id="ARBA00022741"/>
    </source>
</evidence>
<dbReference type="InterPro" id="IPR041616">
    <property type="entry name" value="PheRS_beta_core"/>
</dbReference>
<keyword evidence="10 15" id="KW-0460">Magnesium</keyword>
<dbReference type="Pfam" id="PF03484">
    <property type="entry name" value="B5"/>
    <property type="match status" value="1"/>
</dbReference>
<dbReference type="GO" id="GO:0004826">
    <property type="term" value="F:phenylalanine-tRNA ligase activity"/>
    <property type="evidence" value="ECO:0007669"/>
    <property type="project" value="UniProtKB-UniRule"/>
</dbReference>
<comment type="similarity">
    <text evidence="2 15">Belongs to the phenylalanyl-tRNA synthetase beta subunit family. Type 1 subfamily.</text>
</comment>
<dbReference type="SUPFAM" id="SSF56037">
    <property type="entry name" value="PheT/TilS domain"/>
    <property type="match status" value="1"/>
</dbReference>
<dbReference type="FunFam" id="3.30.930.10:FF:000130">
    <property type="entry name" value="Phenylalanine--tRNA ligase beta subunit"/>
    <property type="match status" value="1"/>
</dbReference>
<evidence type="ECO:0000256" key="7">
    <source>
        <dbReference type="ARBA" id="ARBA00022723"/>
    </source>
</evidence>
<dbReference type="RefSeq" id="WP_145859170.1">
    <property type="nucleotide sequence ID" value="NZ_RPFW01000007.1"/>
</dbReference>
<comment type="cofactor">
    <cofactor evidence="15">
        <name>Mg(2+)</name>
        <dbReference type="ChEBI" id="CHEBI:18420"/>
    </cofactor>
    <text evidence="15">Binds 2 magnesium ions per tetramer.</text>
</comment>
<dbReference type="EMBL" id="RPFW01000007">
    <property type="protein sequence ID" value="TVZ00954.1"/>
    <property type="molecule type" value="Genomic_DNA"/>
</dbReference>
<comment type="subunit">
    <text evidence="3 15">Tetramer of two alpha and two beta subunits.</text>
</comment>
<evidence type="ECO:0000256" key="11">
    <source>
        <dbReference type="ARBA" id="ARBA00022884"/>
    </source>
</evidence>
<evidence type="ECO:0000259" key="18">
    <source>
        <dbReference type="PROSITE" id="PS51447"/>
    </source>
</evidence>
<dbReference type="GO" id="GO:0006432">
    <property type="term" value="P:phenylalanyl-tRNA aminoacylation"/>
    <property type="evidence" value="ECO:0007669"/>
    <property type="project" value="UniProtKB-UniRule"/>
</dbReference>
<dbReference type="SMART" id="SM00896">
    <property type="entry name" value="FDX-ACB"/>
    <property type="match status" value="1"/>
</dbReference>
<dbReference type="PROSITE" id="PS51447">
    <property type="entry name" value="FDX_ACB"/>
    <property type="match status" value="1"/>
</dbReference>
<dbReference type="Gene3D" id="3.50.40.10">
    <property type="entry name" value="Phenylalanyl-trna Synthetase, Chain B, domain 3"/>
    <property type="match status" value="1"/>
</dbReference>
<comment type="catalytic activity">
    <reaction evidence="14 15">
        <text>tRNA(Phe) + L-phenylalanine + ATP = L-phenylalanyl-tRNA(Phe) + AMP + diphosphate + H(+)</text>
        <dbReference type="Rhea" id="RHEA:19413"/>
        <dbReference type="Rhea" id="RHEA-COMP:9668"/>
        <dbReference type="Rhea" id="RHEA-COMP:9699"/>
        <dbReference type="ChEBI" id="CHEBI:15378"/>
        <dbReference type="ChEBI" id="CHEBI:30616"/>
        <dbReference type="ChEBI" id="CHEBI:33019"/>
        <dbReference type="ChEBI" id="CHEBI:58095"/>
        <dbReference type="ChEBI" id="CHEBI:78442"/>
        <dbReference type="ChEBI" id="CHEBI:78531"/>
        <dbReference type="ChEBI" id="CHEBI:456215"/>
        <dbReference type="EC" id="6.1.1.20"/>
    </reaction>
</comment>
<dbReference type="SUPFAM" id="SSF55681">
    <property type="entry name" value="Class II aaRS and biotin synthetases"/>
    <property type="match status" value="1"/>
</dbReference>
<dbReference type="Proteomes" id="UP000460272">
    <property type="component" value="Unassembled WGS sequence"/>
</dbReference>
<reference evidence="20 21" key="1">
    <citation type="submission" date="2018-11" db="EMBL/GenBank/DDBJ databases">
        <title>Trebonia kvetii gen.nov., sp.nov., a novel acidophilic actinobacterium, and proposal of the new actinobacterial family Treboniaceae fam. nov.</title>
        <authorList>
            <person name="Rapoport D."/>
            <person name="Sagova-Mareckova M."/>
            <person name="Sedlacek I."/>
            <person name="Provaznik J."/>
            <person name="Kralova S."/>
            <person name="Pavlinic D."/>
            <person name="Benes V."/>
            <person name="Kopecky J."/>
        </authorList>
    </citation>
    <scope>NUCLEOTIDE SEQUENCE [LARGE SCALE GENOMIC DNA]</scope>
    <source>
        <strain evidence="20 21">15Tr583</strain>
    </source>
</reference>
<dbReference type="Gene3D" id="3.30.70.380">
    <property type="entry name" value="Ferrodoxin-fold anticodon-binding domain"/>
    <property type="match status" value="1"/>
</dbReference>
<keyword evidence="4 15" id="KW-0963">Cytoplasm</keyword>
<dbReference type="PANTHER" id="PTHR10947:SF0">
    <property type="entry name" value="PHENYLALANINE--TRNA LIGASE BETA SUBUNIT"/>
    <property type="match status" value="1"/>
</dbReference>
<dbReference type="GO" id="GO:0000287">
    <property type="term" value="F:magnesium ion binding"/>
    <property type="evidence" value="ECO:0007669"/>
    <property type="project" value="UniProtKB-UniRule"/>
</dbReference>
<dbReference type="SUPFAM" id="SSF54991">
    <property type="entry name" value="Anticodon-binding domain of PheRS"/>
    <property type="match status" value="1"/>
</dbReference>
<feature type="domain" description="TRNA-binding" evidence="17">
    <location>
        <begin position="41"/>
        <end position="158"/>
    </location>
</feature>
<dbReference type="InterPro" id="IPR004532">
    <property type="entry name" value="Phe-tRNA-ligase_IIc_bsu_bact"/>
</dbReference>
<dbReference type="SUPFAM" id="SSF46955">
    <property type="entry name" value="Putative DNA-binding domain"/>
    <property type="match status" value="1"/>
</dbReference>
<keyword evidence="7 15" id="KW-0479">Metal-binding</keyword>
<dbReference type="PROSITE" id="PS50886">
    <property type="entry name" value="TRBD"/>
    <property type="match status" value="1"/>
</dbReference>
<evidence type="ECO:0000256" key="6">
    <source>
        <dbReference type="ARBA" id="ARBA00022598"/>
    </source>
</evidence>
<dbReference type="Pfam" id="PF03483">
    <property type="entry name" value="B3_4"/>
    <property type="match status" value="1"/>
</dbReference>
<dbReference type="Gene3D" id="2.40.50.140">
    <property type="entry name" value="Nucleic acid-binding proteins"/>
    <property type="match status" value="1"/>
</dbReference>
<dbReference type="InterPro" id="IPR012340">
    <property type="entry name" value="NA-bd_OB-fold"/>
</dbReference>
<dbReference type="InterPro" id="IPR005147">
    <property type="entry name" value="tRNA_synthase_B5-dom"/>
</dbReference>
<proteinExistence type="inferred from homology"/>
<feature type="binding site" evidence="15">
    <location>
        <position position="514"/>
    </location>
    <ligand>
        <name>Mg(2+)</name>
        <dbReference type="ChEBI" id="CHEBI:18420"/>
        <note>shared with alpha subunit</note>
    </ligand>
</feature>
<dbReference type="InterPro" id="IPR005121">
    <property type="entry name" value="Fdx_antiC-bd"/>
</dbReference>
<keyword evidence="21" id="KW-1185">Reference proteome</keyword>
<organism evidence="20 21">
    <name type="scientific">Trebonia kvetii</name>
    <dbReference type="NCBI Taxonomy" id="2480626"/>
    <lineage>
        <taxon>Bacteria</taxon>
        <taxon>Bacillati</taxon>
        <taxon>Actinomycetota</taxon>
        <taxon>Actinomycetes</taxon>
        <taxon>Streptosporangiales</taxon>
        <taxon>Treboniaceae</taxon>
        <taxon>Trebonia</taxon>
    </lineage>
</organism>
<dbReference type="PANTHER" id="PTHR10947">
    <property type="entry name" value="PHENYLALANYL-TRNA SYNTHETASE BETA CHAIN AND LEUCINE-RICH REPEAT-CONTAINING PROTEIN 47"/>
    <property type="match status" value="1"/>
</dbReference>
<keyword evidence="9 15" id="KW-0067">ATP-binding</keyword>
<dbReference type="CDD" id="cd02796">
    <property type="entry name" value="tRNA_bind_bactPheRS"/>
    <property type="match status" value="1"/>
</dbReference>
<dbReference type="SMART" id="SM00874">
    <property type="entry name" value="B5"/>
    <property type="match status" value="1"/>
</dbReference>
<name>A0A6P2BPP4_9ACTN</name>
<feature type="binding site" evidence="15">
    <location>
        <position position="518"/>
    </location>
    <ligand>
        <name>Mg(2+)</name>
        <dbReference type="ChEBI" id="CHEBI:18420"/>
        <note>shared with alpha subunit</note>
    </ligand>
</feature>
<dbReference type="InterPro" id="IPR009061">
    <property type="entry name" value="DNA-bd_dom_put_sf"/>
</dbReference>
<evidence type="ECO:0000313" key="20">
    <source>
        <dbReference type="EMBL" id="TVZ00954.1"/>
    </source>
</evidence>
<evidence type="ECO:0000256" key="4">
    <source>
        <dbReference type="ARBA" id="ARBA00022490"/>
    </source>
</evidence>
<dbReference type="SMART" id="SM00873">
    <property type="entry name" value="B3_4"/>
    <property type="match status" value="1"/>
</dbReference>
<dbReference type="GO" id="GO:0000049">
    <property type="term" value="F:tRNA binding"/>
    <property type="evidence" value="ECO:0007669"/>
    <property type="project" value="UniProtKB-UniRule"/>
</dbReference>
<dbReference type="Gene3D" id="3.30.56.10">
    <property type="match status" value="2"/>
</dbReference>
<dbReference type="Pfam" id="PF03147">
    <property type="entry name" value="FDX-ACB"/>
    <property type="match status" value="1"/>
</dbReference>
<dbReference type="Pfam" id="PF17759">
    <property type="entry name" value="tRNA_synthFbeta"/>
    <property type="match status" value="1"/>
</dbReference>
<evidence type="ECO:0000259" key="17">
    <source>
        <dbReference type="PROSITE" id="PS50886"/>
    </source>
</evidence>
<dbReference type="AlphaFoldDB" id="A0A6P2BPP4"/>
<keyword evidence="5 16" id="KW-0820">tRNA-binding</keyword>
<dbReference type="InterPro" id="IPR002547">
    <property type="entry name" value="tRNA-bd_dom"/>
</dbReference>
<keyword evidence="8 15" id="KW-0547">Nucleotide-binding</keyword>
<comment type="subcellular location">
    <subcellularLocation>
        <location evidence="1 15">Cytoplasm</location>
    </subcellularLocation>
</comment>
<dbReference type="InterPro" id="IPR033714">
    <property type="entry name" value="tRNA_bind_bactPheRS"/>
</dbReference>
<gene>
    <name evidence="15" type="primary">pheT</name>
    <name evidence="20" type="ORF">EAS64_32000</name>
</gene>
<evidence type="ECO:0000256" key="9">
    <source>
        <dbReference type="ARBA" id="ARBA00022840"/>
    </source>
</evidence>
<sequence>MRVPVSWLREYAPIPEPYDALEVGRRLTLAGLEVEAVEPVGHDVHGVITAQVMTVEELTEFKKPIRYCRVATSDAELAADPETLTGVICGAVNFAPGDRVAFAVVGATLPGGFEITAAKRYGRVSEGMICAVDELGIGEDHTGILVLPPDTPLGVDFVSYAGLRDDVLEITVTPDRGYAVSIRGVARELASTYQVPFTDPALTFVPGEDASGVDGEERVEGAKPWPAEIGDPTACDRFVLREVRGFDPKARTPLWMQVRLARSGMRSVSLAVDVTNYLMLELGQPLHAFDRSKLRGPIVVRRARPGETLTTLDHVGRALNELDILITDDTGPIGLAGTMGGLTTEIDDDSTDIVIEAAHFSDTGVAKMARRHRLHSEASYRFERGTDRELPLRASARAAALLASLGGAAIVPGATHAQAPARVVTIEMAADYPDRVAGLVYGLDTVVRRLQEVGCEVRSTPASHVPTIAPWRAPSADTVADGGLPAHPGRHDRQETVLLVTPPSWRPDLTDPADLAEEVIRLEGYTGVPVRQPRAPAGRGLTERQKTLRAISRMLAGAGFVEVHSDPFSPATEADSLMLAPEDPRRPAVRVANPLSEDQPQLRTTLLPGLFRTLVRNIGRGFGDVALFETGLVFLTRPGASGIAPILATDRGPTEEELATLAAALPDQPPRVAGVLAGHRELAGWWGPGRPETWADAIEAARSVCALSHLSFDVRAAAEAPWHPGRCAAVYVRTTAGSSGEHGEQPHEWLAGHAGELHPRVIAAYGLPPRTSAFELDFAVLAAAAAASEPVRGPALPAYPLATQDVALVVPQEVPAAAVAAALKAGAGELLEEVRLFDVYTGAQLGDGRKSLAYTLRLRAADRTLTAAEATAARDAAVTEATRRTGAVLRG</sequence>
<evidence type="ECO:0000256" key="16">
    <source>
        <dbReference type="PROSITE-ProRule" id="PRU00209"/>
    </source>
</evidence>
<feature type="binding site" evidence="15">
    <location>
        <position position="517"/>
    </location>
    <ligand>
        <name>Mg(2+)</name>
        <dbReference type="ChEBI" id="CHEBI:18420"/>
        <note>shared with alpha subunit</note>
    </ligand>
</feature>